<comment type="caution">
    <text evidence="2">The sequence shown here is derived from an EMBL/GenBank/DDBJ whole genome shotgun (WGS) entry which is preliminary data.</text>
</comment>
<dbReference type="EMBL" id="JAVDQY010000002">
    <property type="protein sequence ID" value="MDR6526936.1"/>
    <property type="molecule type" value="Genomic_DNA"/>
</dbReference>
<protein>
    <submittedName>
        <fullName evidence="2">Uncharacterized protein</fullName>
    </submittedName>
</protein>
<reference evidence="2" key="1">
    <citation type="submission" date="2023-07" db="EMBL/GenBank/DDBJ databases">
        <title>Sorghum-associated microbial communities from plants grown in Nebraska, USA.</title>
        <authorList>
            <person name="Schachtman D."/>
        </authorList>
    </citation>
    <scope>NUCLEOTIDE SEQUENCE</scope>
    <source>
        <strain evidence="2">DS2360</strain>
    </source>
</reference>
<feature type="chain" id="PRO_5041992955" evidence="1">
    <location>
        <begin position="20"/>
        <end position="63"/>
    </location>
</feature>
<evidence type="ECO:0000313" key="3">
    <source>
        <dbReference type="Proteomes" id="UP001184861"/>
    </source>
</evidence>
<name>A0AAE4C1Z7_9FLAO</name>
<evidence type="ECO:0000256" key="1">
    <source>
        <dbReference type="SAM" id="SignalP"/>
    </source>
</evidence>
<feature type="signal peptide" evidence="1">
    <location>
        <begin position="1"/>
        <end position="19"/>
    </location>
</feature>
<gene>
    <name evidence="2" type="ORF">J2787_002316</name>
</gene>
<organism evidence="2 3">
    <name type="scientific">Chryseobacterium rhizosphaerae</name>
    <dbReference type="NCBI Taxonomy" id="395937"/>
    <lineage>
        <taxon>Bacteria</taxon>
        <taxon>Pseudomonadati</taxon>
        <taxon>Bacteroidota</taxon>
        <taxon>Flavobacteriia</taxon>
        <taxon>Flavobacteriales</taxon>
        <taxon>Weeksellaceae</taxon>
        <taxon>Chryseobacterium group</taxon>
        <taxon>Chryseobacterium</taxon>
    </lineage>
</organism>
<evidence type="ECO:0000313" key="2">
    <source>
        <dbReference type="EMBL" id="MDR6526936.1"/>
    </source>
</evidence>
<keyword evidence="1" id="KW-0732">Signal</keyword>
<dbReference type="AlphaFoldDB" id="A0AAE4C1Z7"/>
<accession>A0AAE4C1Z7</accession>
<proteinExistence type="predicted"/>
<dbReference type="Proteomes" id="UP001184861">
    <property type="component" value="Unassembled WGS sequence"/>
</dbReference>
<sequence length="63" mass="7022">MNKPLLILCFLIASFGARGHTATDKTPQNTDSQIDKTISFDRSLISILHLENALYQLNSSRTT</sequence>